<evidence type="ECO:0000256" key="4">
    <source>
        <dbReference type="ARBA" id="ARBA00023163"/>
    </source>
</evidence>
<keyword evidence="5" id="KW-0539">Nucleus</keyword>
<protein>
    <submittedName>
        <fullName evidence="9">B3 domain-containing transcription factor VRN1-like</fullName>
    </submittedName>
</protein>
<evidence type="ECO:0000256" key="3">
    <source>
        <dbReference type="ARBA" id="ARBA00023125"/>
    </source>
</evidence>
<dbReference type="InterPro" id="IPR015300">
    <property type="entry name" value="DNA-bd_pseudobarrel_sf"/>
</dbReference>
<dbReference type="Proteomes" id="UP000515151">
    <property type="component" value="Chromosome 5"/>
</dbReference>
<feature type="compositionally biased region" description="Acidic residues" evidence="6">
    <location>
        <begin position="140"/>
        <end position="152"/>
    </location>
</feature>
<dbReference type="GO" id="GO:0003677">
    <property type="term" value="F:DNA binding"/>
    <property type="evidence" value="ECO:0007669"/>
    <property type="project" value="UniProtKB-KW"/>
</dbReference>
<sequence length="361" mass="41668">MPMASKRRRGAVKLQHGSFRSAIPRFFKVMVGESLDRSRIEIPPKFIRKYGDRLPHLVLLKAQNGESFRVKVEEAEGKVWLGRGWRKFESHYAIMEGSFLVFQLERSDVLRVLIFDSSATEIAYPPANRSHNQRPMLNNEAEESGDDDDDALLEGRDASEPAQKRSRRSRRFQRSMPTKQLPIEDSDDSSTYLPSEQSAESESETESSELEYRRTTSRWKRATLGQSLRGVTGPRPRIVEKPLPPSSHKALEVAKRFQPKCPGFLVRLRASYVRSGGISINSKFMKENNCRTGEGLVYLMHREQPWPVKMFCYTEEHRGKFCAGWLKFLKENHLRNGDVCVFELVKKNVFEVHFFRCSAYS</sequence>
<evidence type="ECO:0000256" key="6">
    <source>
        <dbReference type="SAM" id="MobiDB-lite"/>
    </source>
</evidence>
<dbReference type="InterPro" id="IPR003340">
    <property type="entry name" value="B3_DNA-bd"/>
</dbReference>
<dbReference type="InterPro" id="IPR050655">
    <property type="entry name" value="Plant_B3_domain"/>
</dbReference>
<keyword evidence="4" id="KW-0804">Transcription</keyword>
<keyword evidence="2" id="KW-0805">Transcription regulation</keyword>
<dbReference type="SMART" id="SM01019">
    <property type="entry name" value="B3"/>
    <property type="match status" value="2"/>
</dbReference>
<dbReference type="CDD" id="cd10017">
    <property type="entry name" value="B3_DNA"/>
    <property type="match status" value="2"/>
</dbReference>
<feature type="compositionally biased region" description="Acidic residues" evidence="6">
    <location>
        <begin position="199"/>
        <end position="209"/>
    </location>
</feature>
<reference evidence="9" key="2">
    <citation type="submission" date="2025-08" db="UniProtKB">
        <authorList>
            <consortium name="RefSeq"/>
        </authorList>
    </citation>
    <scope>IDENTIFICATION</scope>
    <source>
        <tissue evidence="9">Leaf</tissue>
    </source>
</reference>
<reference evidence="8" key="1">
    <citation type="journal article" date="2020" name="Plant Biotechnol. J.">
        <title>The pomegranate (Punica granatum L.) draft genome dissects genetic divergence between soft- and hard-seeded cultivars.</title>
        <authorList>
            <person name="Luo X."/>
            <person name="Li H."/>
            <person name="Wu Z."/>
            <person name="Yao W."/>
            <person name="Zhao P."/>
            <person name="Cao D."/>
            <person name="Yu H."/>
            <person name="Li K."/>
            <person name="Poudel K."/>
            <person name="Zhao D."/>
            <person name="Zhang F."/>
            <person name="Xia X."/>
            <person name="Chen L."/>
            <person name="Wang Q."/>
            <person name="Jing D."/>
            <person name="Cao S."/>
        </authorList>
    </citation>
    <scope>NUCLEOTIDE SEQUENCE [LARGE SCALE GENOMIC DNA]</scope>
    <source>
        <strain evidence="8">cv. Tunisia</strain>
    </source>
</reference>
<keyword evidence="3" id="KW-0238">DNA-binding</keyword>
<proteinExistence type="predicted"/>
<feature type="compositionally biased region" description="Basic and acidic residues" evidence="6">
    <location>
        <begin position="153"/>
        <end position="163"/>
    </location>
</feature>
<dbReference type="GeneID" id="116208279"/>
<evidence type="ECO:0000313" key="9">
    <source>
        <dbReference type="RefSeq" id="XP_031397483.1"/>
    </source>
</evidence>
<feature type="domain" description="TF-B3" evidence="7">
    <location>
        <begin position="25"/>
        <end position="118"/>
    </location>
</feature>
<dbReference type="Pfam" id="PF02362">
    <property type="entry name" value="B3"/>
    <property type="match status" value="2"/>
</dbReference>
<evidence type="ECO:0000259" key="7">
    <source>
        <dbReference type="PROSITE" id="PS50863"/>
    </source>
</evidence>
<feature type="region of interest" description="Disordered" evidence="6">
    <location>
        <begin position="125"/>
        <end position="244"/>
    </location>
</feature>
<comment type="subcellular location">
    <subcellularLocation>
        <location evidence="1">Nucleus</location>
    </subcellularLocation>
</comment>
<dbReference type="AlphaFoldDB" id="A0A6P8DYP3"/>
<dbReference type="PROSITE" id="PS50863">
    <property type="entry name" value="B3"/>
    <property type="match status" value="2"/>
</dbReference>
<evidence type="ECO:0000313" key="8">
    <source>
        <dbReference type="Proteomes" id="UP000515151"/>
    </source>
</evidence>
<dbReference type="GO" id="GO:0005634">
    <property type="term" value="C:nucleus"/>
    <property type="evidence" value="ECO:0007669"/>
    <property type="project" value="UniProtKB-SubCell"/>
</dbReference>
<dbReference type="RefSeq" id="XP_031397483.1">
    <property type="nucleotide sequence ID" value="XM_031541623.1"/>
</dbReference>
<organism evidence="8 9">
    <name type="scientific">Punica granatum</name>
    <name type="common">Pomegranate</name>
    <dbReference type="NCBI Taxonomy" id="22663"/>
    <lineage>
        <taxon>Eukaryota</taxon>
        <taxon>Viridiplantae</taxon>
        <taxon>Streptophyta</taxon>
        <taxon>Embryophyta</taxon>
        <taxon>Tracheophyta</taxon>
        <taxon>Spermatophyta</taxon>
        <taxon>Magnoliopsida</taxon>
        <taxon>eudicotyledons</taxon>
        <taxon>Gunneridae</taxon>
        <taxon>Pentapetalae</taxon>
        <taxon>rosids</taxon>
        <taxon>malvids</taxon>
        <taxon>Myrtales</taxon>
        <taxon>Lythraceae</taxon>
        <taxon>Punica</taxon>
    </lineage>
</organism>
<dbReference type="PANTHER" id="PTHR31920">
    <property type="entry name" value="B3 DOMAIN-CONTAINING"/>
    <property type="match status" value="1"/>
</dbReference>
<feature type="domain" description="TF-B3" evidence="7">
    <location>
        <begin position="263"/>
        <end position="358"/>
    </location>
</feature>
<dbReference type="Gene3D" id="2.40.330.10">
    <property type="entry name" value="DNA-binding pseudobarrel domain"/>
    <property type="match status" value="2"/>
</dbReference>
<gene>
    <name evidence="9" type="primary">LOC116208279</name>
</gene>
<evidence type="ECO:0000256" key="1">
    <source>
        <dbReference type="ARBA" id="ARBA00004123"/>
    </source>
</evidence>
<name>A0A6P8DYP3_PUNGR</name>
<keyword evidence="8" id="KW-1185">Reference proteome</keyword>
<dbReference type="OrthoDB" id="623918at2759"/>
<accession>A0A6P8DYP3</accession>
<evidence type="ECO:0000256" key="5">
    <source>
        <dbReference type="ARBA" id="ARBA00023242"/>
    </source>
</evidence>
<dbReference type="PANTHER" id="PTHR31920:SF108">
    <property type="entry name" value="B3 DOMAIN-CONTAINING TRANSCRIPTION FACTOR VRN1-LIKE"/>
    <property type="match status" value="1"/>
</dbReference>
<feature type="compositionally biased region" description="Basic residues" evidence="6">
    <location>
        <begin position="164"/>
        <end position="173"/>
    </location>
</feature>
<evidence type="ECO:0000256" key="2">
    <source>
        <dbReference type="ARBA" id="ARBA00023015"/>
    </source>
</evidence>
<dbReference type="SUPFAM" id="SSF101936">
    <property type="entry name" value="DNA-binding pseudobarrel domain"/>
    <property type="match status" value="2"/>
</dbReference>